<sequence>MTIKNKEEVVTEEKQIKSSTDTKTRSTRTKKGTIRKKP</sequence>
<proteinExistence type="predicted"/>
<protein>
    <submittedName>
        <fullName evidence="2">Uncharacterized protein</fullName>
    </submittedName>
</protein>
<evidence type="ECO:0000313" key="2">
    <source>
        <dbReference type="EMBL" id="DAE29575.1"/>
    </source>
</evidence>
<reference evidence="2" key="1">
    <citation type="journal article" date="2021" name="Proc. Natl. Acad. Sci. U.S.A.">
        <title>A Catalog of Tens of Thousands of Viruses from Human Metagenomes Reveals Hidden Associations with Chronic Diseases.</title>
        <authorList>
            <person name="Tisza M.J."/>
            <person name="Buck C.B."/>
        </authorList>
    </citation>
    <scope>NUCLEOTIDE SEQUENCE</scope>
    <source>
        <strain evidence="2">CtkyY8</strain>
    </source>
</reference>
<dbReference type="EMBL" id="BK059095">
    <property type="protein sequence ID" value="DAE29575.1"/>
    <property type="molecule type" value="Genomic_DNA"/>
</dbReference>
<evidence type="ECO:0000256" key="1">
    <source>
        <dbReference type="SAM" id="MobiDB-lite"/>
    </source>
</evidence>
<accession>A0A8S5RDY4</accession>
<feature type="region of interest" description="Disordered" evidence="1">
    <location>
        <begin position="1"/>
        <end position="38"/>
    </location>
</feature>
<organism evidence="2">
    <name type="scientific">virus sp. ctkyY8</name>
    <dbReference type="NCBI Taxonomy" id="2827995"/>
    <lineage>
        <taxon>Viruses</taxon>
    </lineage>
</organism>
<feature type="compositionally biased region" description="Basic residues" evidence="1">
    <location>
        <begin position="25"/>
        <end position="38"/>
    </location>
</feature>
<feature type="compositionally biased region" description="Basic and acidic residues" evidence="1">
    <location>
        <begin position="1"/>
        <end position="24"/>
    </location>
</feature>
<name>A0A8S5RDY4_9VIRU</name>